<evidence type="ECO:0000313" key="9">
    <source>
        <dbReference type="EMBL" id="KAG0650421.1"/>
    </source>
</evidence>
<evidence type="ECO:0000256" key="1">
    <source>
        <dbReference type="ARBA" id="ARBA00022723"/>
    </source>
</evidence>
<sequence>MLPQNVSQGSSPQENERKRKRDVLSCLSCRKRKLKCDREFPACSRCVKGGNGNSCTYQNFHGSTDGHQEEVDASAEEDVRAPKRPRGLNDVHQTNGLMSINNVATSESYVHSIPVAQPNVIKSLEHRLAILEGMLSQNPASENGPKQESKSTLTTISRMGAPTGPKVHLFKGKGVRTQYYGPSNPTSLLAHVRSLPSILGRNHADAKKFPELRVFMKSAHSNSNLERIQNECNLADVKLKGSLAKSPPASTIKLLDLVPDRSIADRLVNLYFDTFETSYRILHRPIFWRDYELFWQAPEQAAPGFVPVLLLVMACVRCMVPKAPLSFNHEGSTVRSVAIQWIRACDFWLTQQSQKHRFLAMYQVMCLRYLAAAASSLKVKQAYSQAENLLIYFKAAGMHRDPNLLVEKCSAYEMEMRRRLWATVMEFELQASIDRGMPSSLAGLTIDCPPPLNINDEHFAEQSVKLPLAKPSEEFTRTSFLDISSQNLSLRVSLCSLVNDPSSSMSFDEVLKYEQQIIETLKTIPEWRDRDITQVSTLLDLQLRQFLLLIHNQYARQKDTSQSRYSRMVCFETAKHILDQHHRLISSDNFTLSLVRDDVYRAALSICHNAYLCTLAPNDMFFQGILANFDSILNLAFSVLEERCMRRGEGFQFYWHVSAACGLVQSKLGRESDEDVKSRATNRIAKSYHRVLAFQEGPDKPDTIPLAAAPRIGGGSNPPSSWFYSANVLGVSYHAQN</sequence>
<dbReference type="Proteomes" id="UP000785200">
    <property type="component" value="Unassembled WGS sequence"/>
</dbReference>
<feature type="region of interest" description="Disordered" evidence="7">
    <location>
        <begin position="1"/>
        <end position="20"/>
    </location>
</feature>
<dbReference type="PROSITE" id="PS50048">
    <property type="entry name" value="ZN2_CY6_FUNGAL_2"/>
    <property type="match status" value="1"/>
</dbReference>
<dbReference type="GO" id="GO:0008270">
    <property type="term" value="F:zinc ion binding"/>
    <property type="evidence" value="ECO:0007669"/>
    <property type="project" value="InterPro"/>
</dbReference>
<dbReference type="InterPro" id="IPR051430">
    <property type="entry name" value="Fungal_TF_Env_Response"/>
</dbReference>
<dbReference type="CDD" id="cd00067">
    <property type="entry name" value="GAL4"/>
    <property type="match status" value="1"/>
</dbReference>
<reference evidence="9" key="1">
    <citation type="submission" date="2019-07" db="EMBL/GenBank/DDBJ databases">
        <title>Hyphodiscus hymeniophilus genome sequencing and assembly.</title>
        <authorList>
            <person name="Kramer G."/>
            <person name="Nodwell J."/>
        </authorList>
    </citation>
    <scope>NUCLEOTIDE SEQUENCE</scope>
    <source>
        <strain evidence="9">ATCC 34498</strain>
    </source>
</reference>
<gene>
    <name evidence="9" type="ORF">D0Z07_2914</name>
</gene>
<keyword evidence="6" id="KW-0539">Nucleus</keyword>
<dbReference type="GO" id="GO:0000978">
    <property type="term" value="F:RNA polymerase II cis-regulatory region sequence-specific DNA binding"/>
    <property type="evidence" value="ECO:0007669"/>
    <property type="project" value="TreeGrafter"/>
</dbReference>
<feature type="domain" description="Zn(2)-C6 fungal-type" evidence="8">
    <location>
        <begin position="25"/>
        <end position="57"/>
    </location>
</feature>
<dbReference type="PROSITE" id="PS00463">
    <property type="entry name" value="ZN2_CY6_FUNGAL_1"/>
    <property type="match status" value="1"/>
</dbReference>
<dbReference type="CDD" id="cd12148">
    <property type="entry name" value="fungal_TF_MHR"/>
    <property type="match status" value="1"/>
</dbReference>
<dbReference type="SUPFAM" id="SSF57701">
    <property type="entry name" value="Zn2/Cys6 DNA-binding domain"/>
    <property type="match status" value="1"/>
</dbReference>
<dbReference type="EMBL" id="VNKQ01000006">
    <property type="protein sequence ID" value="KAG0650421.1"/>
    <property type="molecule type" value="Genomic_DNA"/>
</dbReference>
<keyword evidence="4" id="KW-0238">DNA-binding</keyword>
<keyword evidence="5" id="KW-0804">Transcription</keyword>
<dbReference type="OrthoDB" id="4236860at2759"/>
<organism evidence="9 10">
    <name type="scientific">Hyphodiscus hymeniophilus</name>
    <dbReference type="NCBI Taxonomy" id="353542"/>
    <lineage>
        <taxon>Eukaryota</taxon>
        <taxon>Fungi</taxon>
        <taxon>Dikarya</taxon>
        <taxon>Ascomycota</taxon>
        <taxon>Pezizomycotina</taxon>
        <taxon>Leotiomycetes</taxon>
        <taxon>Helotiales</taxon>
        <taxon>Hyphodiscaceae</taxon>
        <taxon>Hyphodiscus</taxon>
    </lineage>
</organism>
<dbReference type="SMART" id="SM00066">
    <property type="entry name" value="GAL4"/>
    <property type="match status" value="1"/>
</dbReference>
<dbReference type="Pfam" id="PF00172">
    <property type="entry name" value="Zn_clus"/>
    <property type="match status" value="1"/>
</dbReference>
<dbReference type="InterPro" id="IPR007219">
    <property type="entry name" value="XnlR_reg_dom"/>
</dbReference>
<dbReference type="GO" id="GO:0005634">
    <property type="term" value="C:nucleus"/>
    <property type="evidence" value="ECO:0007669"/>
    <property type="project" value="TreeGrafter"/>
</dbReference>
<evidence type="ECO:0000256" key="3">
    <source>
        <dbReference type="ARBA" id="ARBA00023015"/>
    </source>
</evidence>
<evidence type="ECO:0000256" key="4">
    <source>
        <dbReference type="ARBA" id="ARBA00023125"/>
    </source>
</evidence>
<dbReference type="InterPro" id="IPR036864">
    <property type="entry name" value="Zn2-C6_fun-type_DNA-bd_sf"/>
</dbReference>
<dbReference type="Gene3D" id="4.10.240.10">
    <property type="entry name" value="Zn(2)-C6 fungal-type DNA-binding domain"/>
    <property type="match status" value="1"/>
</dbReference>
<accession>A0A9P6VLD1</accession>
<name>A0A9P6VLD1_9HELO</name>
<dbReference type="PANTHER" id="PTHR31944:SF130">
    <property type="entry name" value="ZN(II)2CYS6 TRANSCRIPTION FACTO (EUROFUNG)"/>
    <property type="match status" value="1"/>
</dbReference>
<comment type="caution">
    <text evidence="9">The sequence shown here is derived from an EMBL/GenBank/DDBJ whole genome shotgun (WGS) entry which is preliminary data.</text>
</comment>
<dbReference type="AlphaFoldDB" id="A0A9P6VLD1"/>
<evidence type="ECO:0000313" key="10">
    <source>
        <dbReference type="Proteomes" id="UP000785200"/>
    </source>
</evidence>
<protein>
    <submittedName>
        <fullName evidence="9">Transcription factor lepE</fullName>
    </submittedName>
</protein>
<dbReference type="GO" id="GO:0006351">
    <property type="term" value="P:DNA-templated transcription"/>
    <property type="evidence" value="ECO:0007669"/>
    <property type="project" value="InterPro"/>
</dbReference>
<evidence type="ECO:0000259" key="8">
    <source>
        <dbReference type="PROSITE" id="PS50048"/>
    </source>
</evidence>
<keyword evidence="3" id="KW-0805">Transcription regulation</keyword>
<proteinExistence type="predicted"/>
<keyword evidence="1" id="KW-0479">Metal-binding</keyword>
<dbReference type="PANTHER" id="PTHR31944">
    <property type="entry name" value="HEME-RESPONSIVE ZINC FINGER TRANSCRIPTION FACTOR HAP1"/>
    <property type="match status" value="1"/>
</dbReference>
<evidence type="ECO:0000256" key="2">
    <source>
        <dbReference type="ARBA" id="ARBA00022833"/>
    </source>
</evidence>
<keyword evidence="2" id="KW-0862">Zinc</keyword>
<evidence type="ECO:0000256" key="6">
    <source>
        <dbReference type="ARBA" id="ARBA00023242"/>
    </source>
</evidence>
<evidence type="ECO:0000256" key="7">
    <source>
        <dbReference type="SAM" id="MobiDB-lite"/>
    </source>
</evidence>
<feature type="compositionally biased region" description="Polar residues" evidence="7">
    <location>
        <begin position="1"/>
        <end position="13"/>
    </location>
</feature>
<dbReference type="InterPro" id="IPR001138">
    <property type="entry name" value="Zn2Cys6_DnaBD"/>
</dbReference>
<keyword evidence="10" id="KW-1185">Reference proteome</keyword>
<evidence type="ECO:0000256" key="5">
    <source>
        <dbReference type="ARBA" id="ARBA00023163"/>
    </source>
</evidence>
<dbReference type="Pfam" id="PF04082">
    <property type="entry name" value="Fungal_trans"/>
    <property type="match status" value="1"/>
</dbReference>
<dbReference type="GO" id="GO:0001228">
    <property type="term" value="F:DNA-binding transcription activator activity, RNA polymerase II-specific"/>
    <property type="evidence" value="ECO:0007669"/>
    <property type="project" value="TreeGrafter"/>
</dbReference>